<proteinExistence type="predicted"/>
<dbReference type="GO" id="GO:0031931">
    <property type="term" value="C:TORC1 complex"/>
    <property type="evidence" value="ECO:0007669"/>
    <property type="project" value="EnsemblFungi"/>
</dbReference>
<dbReference type="GO" id="GO:0006071">
    <property type="term" value="P:glycerol metabolic process"/>
    <property type="evidence" value="ECO:0007669"/>
    <property type="project" value="EnsemblFungi"/>
</dbReference>
<dbReference type="GO" id="GO:0031505">
    <property type="term" value="P:fungal-type cell wall organization"/>
    <property type="evidence" value="ECO:0007669"/>
    <property type="project" value="EnsemblFungi"/>
</dbReference>
<feature type="compositionally biased region" description="Basic and acidic residues" evidence="1">
    <location>
        <begin position="501"/>
        <end position="512"/>
    </location>
</feature>
<feature type="compositionally biased region" description="Polar residues" evidence="1">
    <location>
        <begin position="486"/>
        <end position="500"/>
    </location>
</feature>
<evidence type="ECO:0000256" key="1">
    <source>
        <dbReference type="SAM" id="MobiDB-lite"/>
    </source>
</evidence>
<dbReference type="KEGG" id="vpo:Kpol_1002p75"/>
<dbReference type="FunCoup" id="A7TEA6">
    <property type="interactions" value="169"/>
</dbReference>
<feature type="region of interest" description="Disordered" evidence="1">
    <location>
        <begin position="446"/>
        <end position="523"/>
    </location>
</feature>
<dbReference type="Pfam" id="PF10452">
    <property type="entry name" value="TCO89"/>
    <property type="match status" value="1"/>
</dbReference>
<sequence length="751" mass="84759">MGNRGRTMKPDSELQESGNGGVRDGNNSPLGTLSNPNLKYIRQFSTRSRTKSSASFKGLNRYYSSDGTFDPEISGSTKHGSLKKCKSSDILYKRRTCSGLNMTSISGKKGHENTGESRWNTVIDGPLSFGGGGLKPRRGKSTHSVLELHDADEARDDDSTTDEEVEYFTEEDEEQAQKQKMESQMDKSNQSQLGNPRNERFPEGEMVKNNIPAESKLLRKDSDVLAETNNDAPLLRDRNRDNSNTKLTNQLSYKPPSHMIKPSNSRSSDFNKSASSQDIKANDNDENFINNDEINDDDIIDDDIIDDVGEDHIDAVTSPSDLIETEAHSLKRQGKHSSQLNALQKENNKVEVVDENIISNEHYVKPEDGHTDQYVPDMILSQSTGVERHFENQLSMSNTLGANDYNQINEQGEIPKEVLMKMENRESMKKNNGANELQFNTIREQQNQNLQSSRPKSNSNFSNSISSLTNNLQRGTPEGYYGGSKFNKSSMKSASQNSLEAHNERVPSKHNESLLSQAPQTRQNNTSLNNFAQFLKSDGMDGDSRTQRKLWLQRENSIMDLNLQNDHSHAVFMASNIEVKREFERISHEYTSVRRFYNPIREALTRVSSTQRHHYNNGSHSQSLNADLGEILFSNYGEQTKSVNELTNSSTQAKLNRVLANIWKEETANFNKDTNPLAKNKLASSGHHMKNAQPARHSLRGVIGSGTGLHHQRTINSFQPTTRAVHRRMENNMNAQQQQQQQHQQVQSHQR</sequence>
<feature type="compositionally biased region" description="Basic and acidic residues" evidence="1">
    <location>
        <begin position="234"/>
        <end position="243"/>
    </location>
</feature>
<dbReference type="GeneID" id="5547778"/>
<feature type="compositionally biased region" description="Polar residues" evidence="1">
    <location>
        <begin position="446"/>
        <end position="456"/>
    </location>
</feature>
<dbReference type="PhylomeDB" id="A7TEA6"/>
<dbReference type="EMBL" id="DS480379">
    <property type="protein sequence ID" value="EDO19428.1"/>
    <property type="molecule type" value="Genomic_DNA"/>
</dbReference>
<dbReference type="OMA" id="RISHEYT"/>
<dbReference type="STRING" id="436907.A7TEA6"/>
<accession>A7TEA6</accession>
<dbReference type="PANTHER" id="PTHR22794:SF2">
    <property type="entry name" value="THAP DOMAIN-CONTAINING PROTEIN 11"/>
    <property type="match status" value="1"/>
</dbReference>
<protein>
    <submittedName>
        <fullName evidence="2">Uncharacterized protein</fullName>
    </submittedName>
</protein>
<dbReference type="Proteomes" id="UP000000267">
    <property type="component" value="Unassembled WGS sequence"/>
</dbReference>
<feature type="compositionally biased region" description="Basic and acidic residues" evidence="1">
    <location>
        <begin position="197"/>
        <end position="206"/>
    </location>
</feature>
<feature type="compositionally biased region" description="Polar residues" evidence="1">
    <location>
        <begin position="186"/>
        <end position="195"/>
    </location>
</feature>
<gene>
    <name evidence="2" type="ORF">Kpol_1002p75</name>
</gene>
<dbReference type="InterPro" id="IPR018857">
    <property type="entry name" value="TORC1_cplx_su_TCO89"/>
</dbReference>
<feature type="compositionally biased region" description="Low complexity" evidence="1">
    <location>
        <begin position="457"/>
        <end position="471"/>
    </location>
</feature>
<feature type="compositionally biased region" description="Acidic residues" evidence="1">
    <location>
        <begin position="153"/>
        <end position="174"/>
    </location>
</feature>
<feature type="compositionally biased region" description="Basic and acidic residues" evidence="1">
    <location>
        <begin position="175"/>
        <end position="185"/>
    </location>
</feature>
<feature type="compositionally biased region" description="Polar residues" evidence="1">
    <location>
        <begin position="262"/>
        <end position="279"/>
    </location>
</feature>
<dbReference type="InParanoid" id="A7TEA6"/>
<keyword evidence="3" id="KW-1185">Reference proteome</keyword>
<evidence type="ECO:0000313" key="2">
    <source>
        <dbReference type="EMBL" id="EDO19428.1"/>
    </source>
</evidence>
<feature type="compositionally biased region" description="Polar residues" evidence="1">
    <location>
        <begin position="25"/>
        <end position="55"/>
    </location>
</feature>
<name>A7TEA6_VANPO</name>
<dbReference type="AlphaFoldDB" id="A7TEA6"/>
<dbReference type="OrthoDB" id="5430106at2759"/>
<dbReference type="GO" id="GO:0001558">
    <property type="term" value="P:regulation of cell growth"/>
    <property type="evidence" value="ECO:0007669"/>
    <property type="project" value="EnsemblFungi"/>
</dbReference>
<dbReference type="eggNOG" id="ENOG502QR2V">
    <property type="taxonomic scope" value="Eukaryota"/>
</dbReference>
<reference evidence="2 3" key="1">
    <citation type="journal article" date="2007" name="Proc. Natl. Acad. Sci. U.S.A.">
        <title>Independent sorting-out of thousands of duplicated gene pairs in two yeast species descended from a whole-genome duplication.</title>
        <authorList>
            <person name="Scannell D.R."/>
            <person name="Frank A.C."/>
            <person name="Conant G.C."/>
            <person name="Byrne K.P."/>
            <person name="Woolfit M."/>
            <person name="Wolfe K.H."/>
        </authorList>
    </citation>
    <scope>NUCLEOTIDE SEQUENCE [LARGE SCALE GENOMIC DNA]</scope>
    <source>
        <strain evidence="3">ATCC 22028 / DSM 70294 / BCRC 21397 / CBS 2163 / NBRC 10782 / NRRL Y-8283 / UCD 57-17</strain>
    </source>
</reference>
<dbReference type="GO" id="GO:0031929">
    <property type="term" value="P:TOR signaling"/>
    <property type="evidence" value="ECO:0007669"/>
    <property type="project" value="InterPro"/>
</dbReference>
<feature type="region of interest" description="Disordered" evidence="1">
    <location>
        <begin position="228"/>
        <end position="294"/>
    </location>
</feature>
<dbReference type="HOGENOM" id="CLU_023420_0_0_1"/>
<dbReference type="GO" id="GO:0000329">
    <property type="term" value="C:fungal-type vacuole membrane"/>
    <property type="evidence" value="ECO:0007669"/>
    <property type="project" value="EnsemblFungi"/>
</dbReference>
<feature type="compositionally biased region" description="Polar residues" evidence="1">
    <location>
        <begin position="513"/>
        <end position="523"/>
    </location>
</feature>
<feature type="region of interest" description="Disordered" evidence="1">
    <location>
        <begin position="1"/>
        <end position="79"/>
    </location>
</feature>
<dbReference type="RefSeq" id="XP_001647286.1">
    <property type="nucleotide sequence ID" value="XM_001647236.1"/>
</dbReference>
<feature type="region of interest" description="Disordered" evidence="1">
    <location>
        <begin position="126"/>
        <end position="210"/>
    </location>
</feature>
<evidence type="ECO:0000313" key="3">
    <source>
        <dbReference type="Proteomes" id="UP000000267"/>
    </source>
</evidence>
<organism evidence="3">
    <name type="scientific">Vanderwaltozyma polyspora (strain ATCC 22028 / DSM 70294 / BCRC 21397 / CBS 2163 / NBRC 10782 / NRRL Y-8283 / UCD 57-17)</name>
    <name type="common">Kluyveromyces polysporus</name>
    <dbReference type="NCBI Taxonomy" id="436907"/>
    <lineage>
        <taxon>Eukaryota</taxon>
        <taxon>Fungi</taxon>
        <taxon>Dikarya</taxon>
        <taxon>Ascomycota</taxon>
        <taxon>Saccharomycotina</taxon>
        <taxon>Saccharomycetes</taxon>
        <taxon>Saccharomycetales</taxon>
        <taxon>Saccharomycetaceae</taxon>
        <taxon>Vanderwaltozyma</taxon>
    </lineage>
</organism>
<dbReference type="GO" id="GO:0009651">
    <property type="term" value="P:response to salt stress"/>
    <property type="evidence" value="ECO:0007669"/>
    <property type="project" value="EnsemblFungi"/>
</dbReference>
<dbReference type="PANTHER" id="PTHR22794">
    <property type="entry name" value="THAP DOMAIN PROTEIN 11"/>
    <property type="match status" value="1"/>
</dbReference>